<feature type="transmembrane region" description="Helical" evidence="5">
    <location>
        <begin position="276"/>
        <end position="294"/>
    </location>
</feature>
<keyword evidence="2 5" id="KW-0812">Transmembrane</keyword>
<feature type="transmembrane region" description="Helical" evidence="5">
    <location>
        <begin position="54"/>
        <end position="74"/>
    </location>
</feature>
<gene>
    <name evidence="7" type="ORF">P4H66_03660</name>
</gene>
<evidence type="ECO:0000256" key="3">
    <source>
        <dbReference type="ARBA" id="ARBA00022989"/>
    </source>
</evidence>
<feature type="transmembrane region" description="Helical" evidence="5">
    <location>
        <begin position="30"/>
        <end position="48"/>
    </location>
</feature>
<dbReference type="InterPro" id="IPR007016">
    <property type="entry name" value="O-antigen_ligase-rel_domated"/>
</dbReference>
<evidence type="ECO:0000256" key="2">
    <source>
        <dbReference type="ARBA" id="ARBA00022692"/>
    </source>
</evidence>
<feature type="transmembrane region" description="Helical" evidence="5">
    <location>
        <begin position="197"/>
        <end position="220"/>
    </location>
</feature>
<dbReference type="Proteomes" id="UP001344632">
    <property type="component" value="Unassembled WGS sequence"/>
</dbReference>
<dbReference type="RefSeq" id="WP_326085842.1">
    <property type="nucleotide sequence ID" value="NZ_JARLKZ010000003.1"/>
</dbReference>
<feature type="transmembrane region" description="Helical" evidence="5">
    <location>
        <begin position="389"/>
        <end position="404"/>
    </location>
</feature>
<protein>
    <submittedName>
        <fullName evidence="7">O-antigen ligase family protein</fullName>
    </submittedName>
</protein>
<feature type="transmembrane region" description="Helical" evidence="5">
    <location>
        <begin position="118"/>
        <end position="139"/>
    </location>
</feature>
<dbReference type="EMBL" id="JARLKZ010000003">
    <property type="protein sequence ID" value="MEC0238967.1"/>
    <property type="molecule type" value="Genomic_DNA"/>
</dbReference>
<dbReference type="Pfam" id="PF04932">
    <property type="entry name" value="Wzy_C"/>
    <property type="match status" value="1"/>
</dbReference>
<evidence type="ECO:0000259" key="6">
    <source>
        <dbReference type="Pfam" id="PF04932"/>
    </source>
</evidence>
<reference evidence="7 8" key="1">
    <citation type="submission" date="2023-03" db="EMBL/GenBank/DDBJ databases">
        <title>Bacillus Genome Sequencing.</title>
        <authorList>
            <person name="Dunlap C."/>
        </authorList>
    </citation>
    <scope>NUCLEOTIDE SEQUENCE [LARGE SCALE GENOMIC DNA]</scope>
    <source>
        <strain evidence="7 8">BD-525</strain>
    </source>
</reference>
<accession>A0ABU6GGW1</accession>
<keyword evidence="3 5" id="KW-1133">Transmembrane helix</keyword>
<feature type="transmembrane region" description="Helical" evidence="5">
    <location>
        <begin position="410"/>
        <end position="428"/>
    </location>
</feature>
<feature type="transmembrane region" description="Helical" evidence="5">
    <location>
        <begin position="6"/>
        <end position="23"/>
    </location>
</feature>
<feature type="transmembrane region" description="Helical" evidence="5">
    <location>
        <begin position="151"/>
        <end position="171"/>
    </location>
</feature>
<comment type="caution">
    <text evidence="7">The sequence shown here is derived from an EMBL/GenBank/DDBJ whole genome shotgun (WGS) entry which is preliminary data.</text>
</comment>
<keyword evidence="8" id="KW-1185">Reference proteome</keyword>
<dbReference type="PANTHER" id="PTHR37422:SF13">
    <property type="entry name" value="LIPOPOLYSACCHARIDE BIOSYNTHESIS PROTEIN PA4999-RELATED"/>
    <property type="match status" value="1"/>
</dbReference>
<evidence type="ECO:0000256" key="4">
    <source>
        <dbReference type="ARBA" id="ARBA00023136"/>
    </source>
</evidence>
<feature type="transmembrane region" description="Helical" evidence="5">
    <location>
        <begin position="227"/>
        <end position="242"/>
    </location>
</feature>
<evidence type="ECO:0000313" key="7">
    <source>
        <dbReference type="EMBL" id="MEC0238967.1"/>
    </source>
</evidence>
<sequence length="466" mass="53211">MLILMLIFIPVMLAGLVAAVNILPNRRKTIMPVFLLMLAMVSSIQLSLGYQDVYLDVTVFVLFSVDLSLLVHLVFKSKYQSIKKDNEIRNRFQLVIISFAVILLLITIQGSTLEITEIGLYIYYINLYLNLLLLALLFYLLSKLEAQTSTILLCIVGFSVCNSLLGLLQYATNKSLLLFSAEDSINYYEGVKIAKRVVGFVGASNGAGNLGAILFPVLLYYFIQKKSLFSLAAVLLNTVFLFLTFTRIGYLSVSIQFLIFLFYVRMGTRYRLLKKLGTIFVAVFAAVLAYQIFYDQLFRILFLDRGDTESHRFVQFNMAFRLLKEHAWFGLGAGQYVPYMQAYHGIDDIALHSQFINVLVEQGIFGFILFFLVYAALFIWSLGKYKGERWFPAALFLGNFIVVNFNPNQYYSLCTYTFFMIAFGLVFARRDTFPRHSIEENRPLETANYPKPNDHGINIMQVNKGA</sequence>
<feature type="transmembrane region" description="Helical" evidence="5">
    <location>
        <begin position="248"/>
        <end position="264"/>
    </location>
</feature>
<name>A0ABU6GGW1_9BACL</name>
<proteinExistence type="predicted"/>
<organism evidence="7 8">
    <name type="scientific">Paenibacillus dokdonensis</name>
    <dbReference type="NCBI Taxonomy" id="2567944"/>
    <lineage>
        <taxon>Bacteria</taxon>
        <taxon>Bacillati</taxon>
        <taxon>Bacillota</taxon>
        <taxon>Bacilli</taxon>
        <taxon>Bacillales</taxon>
        <taxon>Paenibacillaceae</taxon>
        <taxon>Paenibacillus</taxon>
    </lineage>
</organism>
<feature type="transmembrane region" description="Helical" evidence="5">
    <location>
        <begin position="363"/>
        <end position="382"/>
    </location>
</feature>
<feature type="transmembrane region" description="Helical" evidence="5">
    <location>
        <begin position="94"/>
        <end position="112"/>
    </location>
</feature>
<evidence type="ECO:0000256" key="5">
    <source>
        <dbReference type="SAM" id="Phobius"/>
    </source>
</evidence>
<dbReference type="PANTHER" id="PTHR37422">
    <property type="entry name" value="TEICHURONIC ACID BIOSYNTHESIS PROTEIN TUAE"/>
    <property type="match status" value="1"/>
</dbReference>
<keyword evidence="4 5" id="KW-0472">Membrane</keyword>
<comment type="subcellular location">
    <subcellularLocation>
        <location evidence="1">Membrane</location>
        <topology evidence="1">Multi-pass membrane protein</topology>
    </subcellularLocation>
</comment>
<keyword evidence="7" id="KW-0436">Ligase</keyword>
<dbReference type="GO" id="GO:0016874">
    <property type="term" value="F:ligase activity"/>
    <property type="evidence" value="ECO:0007669"/>
    <property type="project" value="UniProtKB-KW"/>
</dbReference>
<evidence type="ECO:0000313" key="8">
    <source>
        <dbReference type="Proteomes" id="UP001344632"/>
    </source>
</evidence>
<dbReference type="InterPro" id="IPR051533">
    <property type="entry name" value="WaaL-like"/>
</dbReference>
<feature type="domain" description="O-antigen ligase-related" evidence="6">
    <location>
        <begin position="232"/>
        <end position="371"/>
    </location>
</feature>
<evidence type="ECO:0000256" key="1">
    <source>
        <dbReference type="ARBA" id="ARBA00004141"/>
    </source>
</evidence>